<feature type="region of interest" description="Disordered" evidence="1">
    <location>
        <begin position="110"/>
        <end position="136"/>
    </location>
</feature>
<proteinExistence type="predicted"/>
<name>A0A1Q9CPP1_SYMMI</name>
<dbReference type="OrthoDB" id="10617564at2759"/>
<dbReference type="Proteomes" id="UP000186817">
    <property type="component" value="Unassembled WGS sequence"/>
</dbReference>
<keyword evidence="3" id="KW-1185">Reference proteome</keyword>
<reference evidence="2 3" key="1">
    <citation type="submission" date="2016-02" db="EMBL/GenBank/DDBJ databases">
        <title>Genome analysis of coral dinoflagellate symbionts highlights evolutionary adaptations to a symbiotic lifestyle.</title>
        <authorList>
            <person name="Aranda M."/>
            <person name="Li Y."/>
            <person name="Liew Y.J."/>
            <person name="Baumgarten S."/>
            <person name="Simakov O."/>
            <person name="Wilson M."/>
            <person name="Piel J."/>
            <person name="Ashoor H."/>
            <person name="Bougouffa S."/>
            <person name="Bajic V.B."/>
            <person name="Ryu T."/>
            <person name="Ravasi T."/>
            <person name="Bayer T."/>
            <person name="Micklem G."/>
            <person name="Kim H."/>
            <person name="Bhak J."/>
            <person name="Lajeunesse T.C."/>
            <person name="Voolstra C.R."/>
        </authorList>
    </citation>
    <scope>NUCLEOTIDE SEQUENCE [LARGE SCALE GENOMIC DNA]</scope>
    <source>
        <strain evidence="2 3">CCMP2467</strain>
    </source>
</reference>
<comment type="caution">
    <text evidence="2">The sequence shown here is derived from an EMBL/GenBank/DDBJ whole genome shotgun (WGS) entry which is preliminary data.</text>
</comment>
<gene>
    <name evidence="2" type="ORF">AK812_SmicGene34176</name>
</gene>
<dbReference type="AlphaFoldDB" id="A0A1Q9CPP1"/>
<dbReference type="EMBL" id="LSRX01001009">
    <property type="protein sequence ID" value="OLP84899.1"/>
    <property type="molecule type" value="Genomic_DNA"/>
</dbReference>
<evidence type="ECO:0000313" key="3">
    <source>
        <dbReference type="Proteomes" id="UP000186817"/>
    </source>
</evidence>
<evidence type="ECO:0000313" key="2">
    <source>
        <dbReference type="EMBL" id="OLP84899.1"/>
    </source>
</evidence>
<accession>A0A1Q9CPP1</accession>
<protein>
    <submittedName>
        <fullName evidence="2">Uncharacterized protein</fullName>
    </submittedName>
</protein>
<organism evidence="2 3">
    <name type="scientific">Symbiodinium microadriaticum</name>
    <name type="common">Dinoflagellate</name>
    <name type="synonym">Zooxanthella microadriatica</name>
    <dbReference type="NCBI Taxonomy" id="2951"/>
    <lineage>
        <taxon>Eukaryota</taxon>
        <taxon>Sar</taxon>
        <taxon>Alveolata</taxon>
        <taxon>Dinophyceae</taxon>
        <taxon>Suessiales</taxon>
        <taxon>Symbiodiniaceae</taxon>
        <taxon>Symbiodinium</taxon>
    </lineage>
</organism>
<evidence type="ECO:0000256" key="1">
    <source>
        <dbReference type="SAM" id="MobiDB-lite"/>
    </source>
</evidence>
<sequence length="136" mass="15614">MKKFEDAVAETMADANQNLRMAALDLRAVPQAIVDDFAAELPSERLQLVFFALLDALGMEEPALMQERYKRLELMGGLTPEEETFLVKALRNNPTRKVVDEVATIHQLKDYNRDPKKKEQVREIAEEEHKTKEDQS</sequence>